<feature type="signal peptide" evidence="2">
    <location>
        <begin position="1"/>
        <end position="21"/>
    </location>
</feature>
<evidence type="ECO:0000256" key="2">
    <source>
        <dbReference type="SAM" id="SignalP"/>
    </source>
</evidence>
<reference evidence="3 4" key="1">
    <citation type="submission" date="2023-04" db="EMBL/GenBank/DDBJ databases">
        <title>Nanopore sequencing of Janthinobacterium from water.</title>
        <authorList>
            <person name="Ciuchcinski K."/>
            <person name="Rokowska A."/>
            <person name="Dziewit L."/>
        </authorList>
    </citation>
    <scope>NUCLEOTIDE SEQUENCE [LARGE SCALE GENOMIC DNA]</scope>
    <source>
        <strain evidence="3 4">DEMB2</strain>
    </source>
</reference>
<evidence type="ECO:0008006" key="5">
    <source>
        <dbReference type="Google" id="ProtNLM"/>
    </source>
</evidence>
<feature type="chain" id="PRO_5046448183" description="Lipoprotein" evidence="2">
    <location>
        <begin position="22"/>
        <end position="229"/>
    </location>
</feature>
<feature type="region of interest" description="Disordered" evidence="1">
    <location>
        <begin position="200"/>
        <end position="229"/>
    </location>
</feature>
<accession>A0ABY8I2S8</accession>
<dbReference type="Proteomes" id="UP001219584">
    <property type="component" value="Chromosome"/>
</dbReference>
<dbReference type="EMBL" id="CP121464">
    <property type="protein sequence ID" value="WFR78789.1"/>
    <property type="molecule type" value="Genomic_DNA"/>
</dbReference>
<keyword evidence="2" id="KW-0732">Signal</keyword>
<evidence type="ECO:0000256" key="1">
    <source>
        <dbReference type="SAM" id="MobiDB-lite"/>
    </source>
</evidence>
<evidence type="ECO:0000313" key="4">
    <source>
        <dbReference type="Proteomes" id="UP001219584"/>
    </source>
</evidence>
<name>A0ABY8I2S8_9BURK</name>
<keyword evidence="4" id="KW-1185">Reference proteome</keyword>
<sequence length="229" mass="24649">MLKFMLLGGISLLLCGCASQLGTLFNRPVVEDSVDKMPGVFSLSADRRTVIFVTEENLGVDANNAVIKRQTRFCAEPPPDTANGIEAALNGKLDVTGKAGVRGNAEFDDEFETTVSVLADRTAALDAYRTGVYALCQYHLNGAIQSGDVKVLFSELTKAFVEVQIAQQQQTAAVKMAAKEAQLVRTELAVKNSEAQAQALMQTRQQEQTHQVAIEHAKAQQAPPATPAK</sequence>
<organism evidence="3 4">
    <name type="scientific">Janthinobacterium rivuli</name>
    <dbReference type="NCBI Taxonomy" id="2751478"/>
    <lineage>
        <taxon>Bacteria</taxon>
        <taxon>Pseudomonadati</taxon>
        <taxon>Pseudomonadota</taxon>
        <taxon>Betaproteobacteria</taxon>
        <taxon>Burkholderiales</taxon>
        <taxon>Oxalobacteraceae</taxon>
        <taxon>Janthinobacterium</taxon>
    </lineage>
</organism>
<dbReference type="PROSITE" id="PS51257">
    <property type="entry name" value="PROKAR_LIPOPROTEIN"/>
    <property type="match status" value="1"/>
</dbReference>
<dbReference type="RefSeq" id="WP_035821517.1">
    <property type="nucleotide sequence ID" value="NZ_CP121464.1"/>
</dbReference>
<protein>
    <recommendedName>
        <fullName evidence="5">Lipoprotein</fullName>
    </recommendedName>
</protein>
<feature type="compositionally biased region" description="Polar residues" evidence="1">
    <location>
        <begin position="200"/>
        <end position="211"/>
    </location>
</feature>
<evidence type="ECO:0000313" key="3">
    <source>
        <dbReference type="EMBL" id="WFR78789.1"/>
    </source>
</evidence>
<gene>
    <name evidence="3" type="ORF">P9875_24295</name>
</gene>
<proteinExistence type="predicted"/>